<dbReference type="InterPro" id="IPR018060">
    <property type="entry name" value="HTH_AraC"/>
</dbReference>
<reference evidence="6" key="1">
    <citation type="journal article" date="2019" name="Int. J. Syst. Evol. Microbiol.">
        <title>The Global Catalogue of Microorganisms (GCM) 10K type strain sequencing project: providing services to taxonomists for standard genome sequencing and annotation.</title>
        <authorList>
            <consortium name="The Broad Institute Genomics Platform"/>
            <consortium name="The Broad Institute Genome Sequencing Center for Infectious Disease"/>
            <person name="Wu L."/>
            <person name="Ma J."/>
        </authorList>
    </citation>
    <scope>NUCLEOTIDE SEQUENCE [LARGE SCALE GENOMIC DNA]</scope>
    <source>
        <strain evidence="6">CGMCC 1.12966</strain>
    </source>
</reference>
<dbReference type="PANTHER" id="PTHR43280:SF27">
    <property type="entry name" value="TRANSCRIPTIONAL REGULATOR MTLR"/>
    <property type="match status" value="1"/>
</dbReference>
<dbReference type="InterPro" id="IPR011051">
    <property type="entry name" value="RmlC_Cupin_sf"/>
</dbReference>
<dbReference type="Gene3D" id="2.60.120.10">
    <property type="entry name" value="Jelly Rolls"/>
    <property type="match status" value="1"/>
</dbReference>
<gene>
    <name evidence="5" type="ORF">GCM10017764_13230</name>
</gene>
<dbReference type="SUPFAM" id="SSF46689">
    <property type="entry name" value="Homeodomain-like"/>
    <property type="match status" value="2"/>
</dbReference>
<comment type="caution">
    <text evidence="5">The sequence shown here is derived from an EMBL/GenBank/DDBJ whole genome shotgun (WGS) entry which is preliminary data.</text>
</comment>
<evidence type="ECO:0000259" key="4">
    <source>
        <dbReference type="PROSITE" id="PS01124"/>
    </source>
</evidence>
<evidence type="ECO:0000313" key="5">
    <source>
        <dbReference type="EMBL" id="GHE31473.1"/>
    </source>
</evidence>
<dbReference type="InterPro" id="IPR013096">
    <property type="entry name" value="Cupin_2"/>
</dbReference>
<dbReference type="SUPFAM" id="SSF51182">
    <property type="entry name" value="RmlC-like cupins"/>
    <property type="match status" value="1"/>
</dbReference>
<dbReference type="RefSeq" id="WP_189625848.1">
    <property type="nucleotide sequence ID" value="NZ_BNAF01000004.1"/>
</dbReference>
<keyword evidence="6" id="KW-1185">Reference proteome</keyword>
<keyword evidence="2" id="KW-0238">DNA-binding</keyword>
<accession>A0ABQ3HSW9</accession>
<feature type="domain" description="HTH araC/xylS-type" evidence="4">
    <location>
        <begin position="186"/>
        <end position="284"/>
    </location>
</feature>
<protein>
    <recommendedName>
        <fullName evidence="4">HTH araC/xylS-type domain-containing protein</fullName>
    </recommendedName>
</protein>
<dbReference type="EMBL" id="BNAF01000004">
    <property type="protein sequence ID" value="GHE31473.1"/>
    <property type="molecule type" value="Genomic_DNA"/>
</dbReference>
<dbReference type="InterPro" id="IPR018062">
    <property type="entry name" value="HTH_AraC-typ_CS"/>
</dbReference>
<name>A0ABQ3HSW9_9SPHI</name>
<dbReference type="Pfam" id="PF12833">
    <property type="entry name" value="HTH_18"/>
    <property type="match status" value="1"/>
</dbReference>
<organism evidence="5 6">
    <name type="scientific">Sphingobacterium griseoflavum</name>
    <dbReference type="NCBI Taxonomy" id="1474952"/>
    <lineage>
        <taxon>Bacteria</taxon>
        <taxon>Pseudomonadati</taxon>
        <taxon>Bacteroidota</taxon>
        <taxon>Sphingobacteriia</taxon>
        <taxon>Sphingobacteriales</taxon>
        <taxon>Sphingobacteriaceae</taxon>
        <taxon>Sphingobacterium</taxon>
    </lineage>
</organism>
<keyword evidence="3" id="KW-0804">Transcription</keyword>
<dbReference type="Proteomes" id="UP000620550">
    <property type="component" value="Unassembled WGS sequence"/>
</dbReference>
<dbReference type="SMART" id="SM00342">
    <property type="entry name" value="HTH_ARAC"/>
    <property type="match status" value="1"/>
</dbReference>
<evidence type="ECO:0000256" key="3">
    <source>
        <dbReference type="ARBA" id="ARBA00023163"/>
    </source>
</evidence>
<evidence type="ECO:0000256" key="2">
    <source>
        <dbReference type="ARBA" id="ARBA00023125"/>
    </source>
</evidence>
<dbReference type="Gene3D" id="1.10.10.60">
    <property type="entry name" value="Homeodomain-like"/>
    <property type="match status" value="2"/>
</dbReference>
<dbReference type="InterPro" id="IPR014710">
    <property type="entry name" value="RmlC-like_jellyroll"/>
</dbReference>
<sequence length="293" mass="33895">MYIQRLDHSGSQAATLSVRHDHTPQNHNIWHYHEELEFIYIKKGNGTFFVGDCIQPFSDGFLVLIGSNTPHYWLFDEQYVREDQPAPAEIHAVHFKVDFCGADFLNLPDSRAIKKIYKAAERAISLDIQHSFLPQFFIRLAEKSPLSKLSSLLDTLCTITELPSLTTLVSEEYANPQQQEDYRRMNKIFEHIRLHYRSKIRLEEIAQLAGMTSNSFCRYFKQKTGKTLVQFVNEFRIGQACKMLSDTRASIKEICFDCGFQNFVSFHKTFKSITAITPSSYRDAARKPINTFS</sequence>
<dbReference type="PROSITE" id="PS01124">
    <property type="entry name" value="HTH_ARAC_FAMILY_2"/>
    <property type="match status" value="1"/>
</dbReference>
<dbReference type="Pfam" id="PF07883">
    <property type="entry name" value="Cupin_2"/>
    <property type="match status" value="1"/>
</dbReference>
<keyword evidence="1" id="KW-0805">Transcription regulation</keyword>
<evidence type="ECO:0000256" key="1">
    <source>
        <dbReference type="ARBA" id="ARBA00023015"/>
    </source>
</evidence>
<proteinExistence type="predicted"/>
<dbReference type="PROSITE" id="PS00041">
    <property type="entry name" value="HTH_ARAC_FAMILY_1"/>
    <property type="match status" value="1"/>
</dbReference>
<dbReference type="InterPro" id="IPR009057">
    <property type="entry name" value="Homeodomain-like_sf"/>
</dbReference>
<dbReference type="PANTHER" id="PTHR43280">
    <property type="entry name" value="ARAC-FAMILY TRANSCRIPTIONAL REGULATOR"/>
    <property type="match status" value="1"/>
</dbReference>
<evidence type="ECO:0000313" key="6">
    <source>
        <dbReference type="Proteomes" id="UP000620550"/>
    </source>
</evidence>